<dbReference type="Gene3D" id="2.30.110.10">
    <property type="entry name" value="Electron Transport, Fmn-binding Protein, Chain A"/>
    <property type="match status" value="1"/>
</dbReference>
<organism evidence="1 2">
    <name type="scientific">Sinanaerobacter chloroacetimidivorans</name>
    <dbReference type="NCBI Taxonomy" id="2818044"/>
    <lineage>
        <taxon>Bacteria</taxon>
        <taxon>Bacillati</taxon>
        <taxon>Bacillota</taxon>
        <taxon>Clostridia</taxon>
        <taxon>Peptostreptococcales</taxon>
        <taxon>Anaerovoracaceae</taxon>
        <taxon>Sinanaerobacter</taxon>
    </lineage>
</organism>
<dbReference type="InterPro" id="IPR024747">
    <property type="entry name" value="Pyridox_Oxase-rel"/>
</dbReference>
<reference evidence="1" key="1">
    <citation type="submission" date="2021-04" db="EMBL/GenBank/DDBJ databases">
        <title>Sinoanaerobacter chloroacetimidivorans sp. nov., an obligate anaerobic bacterium isolated from anaerobic sludge.</title>
        <authorList>
            <person name="Bao Y."/>
        </authorList>
    </citation>
    <scope>NUCLEOTIDE SEQUENCE</scope>
    <source>
        <strain evidence="1">BAD-6</strain>
    </source>
</reference>
<dbReference type="Proteomes" id="UP000675664">
    <property type="component" value="Unassembled WGS sequence"/>
</dbReference>
<dbReference type="RefSeq" id="WP_227018112.1">
    <property type="nucleotide sequence ID" value="NZ_JAGSND010000005.1"/>
</dbReference>
<keyword evidence="2" id="KW-1185">Reference proteome</keyword>
<dbReference type="AlphaFoldDB" id="A0A8J7W2I4"/>
<gene>
    <name evidence="1" type="ORF">KCX82_08845</name>
</gene>
<comment type="caution">
    <text evidence="1">The sequence shown here is derived from an EMBL/GenBank/DDBJ whole genome shotgun (WGS) entry which is preliminary data.</text>
</comment>
<protein>
    <submittedName>
        <fullName evidence="1">Pyridoxamine 5'-phosphate oxidase family protein</fullName>
    </submittedName>
</protein>
<dbReference type="SUPFAM" id="SSF50475">
    <property type="entry name" value="FMN-binding split barrel"/>
    <property type="match status" value="1"/>
</dbReference>
<reference evidence="1" key="2">
    <citation type="submission" date="2021-04" db="EMBL/GenBank/DDBJ databases">
        <authorList>
            <person name="Liu J."/>
        </authorList>
    </citation>
    <scope>NUCLEOTIDE SEQUENCE</scope>
    <source>
        <strain evidence="1">BAD-6</strain>
    </source>
</reference>
<dbReference type="PANTHER" id="PTHR34071">
    <property type="entry name" value="5-NITROIMIDAZOLE ANTIBIOTICS RESISTANCE PROTEIN, NIMA-FAMILY-RELATED PROTEIN-RELATED"/>
    <property type="match status" value="1"/>
</dbReference>
<accession>A0A8J7W2I4</accession>
<dbReference type="Pfam" id="PF12900">
    <property type="entry name" value="Pyridox_ox_2"/>
    <property type="match status" value="1"/>
</dbReference>
<evidence type="ECO:0000313" key="1">
    <source>
        <dbReference type="EMBL" id="MBR0597978.1"/>
    </source>
</evidence>
<name>A0A8J7W2I4_9FIRM</name>
<sequence>MFREMKRKRNALSKEETIEILKNNTSGVLAVNGDDGYPYAVPLSYVYSDNKIIFHCAARGYKLDAIERSEKVSFCVIDQDHIIPEDFNSLFRSAIAFGKARVLTEDQDKKAGLELILHKYSPDFIESGKQYIKDQWNNCVVVEITIEHLTGKAGD</sequence>
<evidence type="ECO:0000313" key="2">
    <source>
        <dbReference type="Proteomes" id="UP000675664"/>
    </source>
</evidence>
<dbReference type="InterPro" id="IPR012349">
    <property type="entry name" value="Split_barrel_FMN-bd"/>
</dbReference>
<proteinExistence type="predicted"/>
<dbReference type="EMBL" id="JAGSND010000005">
    <property type="protein sequence ID" value="MBR0597978.1"/>
    <property type="molecule type" value="Genomic_DNA"/>
</dbReference>
<dbReference type="PANTHER" id="PTHR34071:SF2">
    <property type="entry name" value="FLAVIN-NUCLEOTIDE-BINDING PROTEIN"/>
    <property type="match status" value="1"/>
</dbReference>